<sequence length="467" mass="51302">MPRPIVTPNNTAKPREGLTPILADRILVRALCELRPDPRNPRNHPAKQIAKIADSIREFGFLVPILIDVSGMIIAGQGRYAAAQQLGLSAVPTLCAAHFSEAQVRAYRIADNKLAESATWDPDRLRVELESLQELEFDLSLTGFEIPEIEAILDSGTSIVEDEVPEPEPGPAVSRLGDLWLIGVHRLFCGSALDVASYTALMGEERAAVVFADPPYNVNVQGHVSGLGKNRHREFGMASGEMSVAAFTEFLRTTFTHLAAFSTDGSIHFQCMDWRHMREMLAAADGVYDELKNLVVWNKDNGGMGSLYRSKHELVFVFKKGRAAHRNNVELGRHGRNRTNVWDYPGQNTFHRDRAKDLAAHPTVKPVALVADALRDVSVRGDIVLDPFSGSGTTLLAAERTQRQGRAIELDPVYVDVALRRLERLVGEPARLAATGQSFSEVAAQRAADGPTTAIHSDHDQEDRDAA</sequence>
<dbReference type="PROSITE" id="PS00092">
    <property type="entry name" value="N6_MTASE"/>
    <property type="match status" value="1"/>
</dbReference>
<dbReference type="Pfam" id="PF02195">
    <property type="entry name" value="ParB_N"/>
    <property type="match status" value="1"/>
</dbReference>
<name>A0ABQ4U1T6_9HYPH</name>
<keyword evidence="9" id="KW-1185">Reference proteome</keyword>
<dbReference type="InterPro" id="IPR001091">
    <property type="entry name" value="RM_Methyltransferase"/>
</dbReference>
<protein>
    <recommendedName>
        <fullName evidence="5">Methyltransferase</fullName>
        <ecNumber evidence="5">2.1.1.-</ecNumber>
    </recommendedName>
</protein>
<dbReference type="EC" id="2.1.1.-" evidence="5"/>
<dbReference type="PRINTS" id="PR00508">
    <property type="entry name" value="S21N4MTFRASE"/>
</dbReference>
<comment type="similarity">
    <text evidence="1 5">Belongs to the N(4)/N(6)-methyltransferase family.</text>
</comment>
<dbReference type="SUPFAM" id="SSF53335">
    <property type="entry name" value="S-adenosyl-L-methionine-dependent methyltransferases"/>
    <property type="match status" value="1"/>
</dbReference>
<dbReference type="PIRSF" id="PIRSF036758">
    <property type="entry name" value="Aden_M_ParB"/>
    <property type="match status" value="1"/>
</dbReference>
<evidence type="ECO:0000256" key="5">
    <source>
        <dbReference type="RuleBase" id="RU362026"/>
    </source>
</evidence>
<feature type="region of interest" description="Disordered" evidence="6">
    <location>
        <begin position="443"/>
        <end position="467"/>
    </location>
</feature>
<dbReference type="InterPro" id="IPR029063">
    <property type="entry name" value="SAM-dependent_MTases_sf"/>
</dbReference>
<dbReference type="SMART" id="SM00470">
    <property type="entry name" value="ParB"/>
    <property type="match status" value="1"/>
</dbReference>
<dbReference type="CDD" id="cd16403">
    <property type="entry name" value="ParB_N_like_MT"/>
    <property type="match status" value="1"/>
</dbReference>
<proteinExistence type="inferred from homology"/>
<dbReference type="InterPro" id="IPR002941">
    <property type="entry name" value="DNA_methylase_N4/N6"/>
</dbReference>
<reference evidence="8" key="1">
    <citation type="journal article" date="2021" name="Front. Microbiol.">
        <title>Comprehensive Comparative Genomics and Phenotyping of Methylobacterium Species.</title>
        <authorList>
            <person name="Alessa O."/>
            <person name="Ogura Y."/>
            <person name="Fujitani Y."/>
            <person name="Takami H."/>
            <person name="Hayashi T."/>
            <person name="Sahin N."/>
            <person name="Tani A."/>
        </authorList>
    </citation>
    <scope>NUCLEOTIDE SEQUENCE</scope>
    <source>
        <strain evidence="8">DSM 23632</strain>
    </source>
</reference>
<dbReference type="Gene3D" id="3.40.50.150">
    <property type="entry name" value="Vaccinia Virus protein VP39"/>
    <property type="match status" value="1"/>
</dbReference>
<dbReference type="EMBL" id="BPRB01000189">
    <property type="protein sequence ID" value="GJE61112.1"/>
    <property type="molecule type" value="Genomic_DNA"/>
</dbReference>
<reference evidence="8" key="2">
    <citation type="submission" date="2021-08" db="EMBL/GenBank/DDBJ databases">
        <authorList>
            <person name="Tani A."/>
            <person name="Ola A."/>
            <person name="Ogura Y."/>
            <person name="Katsura K."/>
            <person name="Hayashi T."/>
        </authorList>
    </citation>
    <scope>NUCLEOTIDE SEQUENCE</scope>
    <source>
        <strain evidence="8">DSM 23632</strain>
    </source>
</reference>
<keyword evidence="3" id="KW-0808">Transferase</keyword>
<dbReference type="InterPro" id="IPR050336">
    <property type="entry name" value="Chromosome_partition/occlusion"/>
</dbReference>
<accession>A0ABQ4U1T6</accession>
<gene>
    <name evidence="8" type="ORF">MPOCJGCO_3233</name>
</gene>
<comment type="caution">
    <text evidence="8">The sequence shown here is derived from an EMBL/GenBank/DDBJ whole genome shotgun (WGS) entry which is preliminary data.</text>
</comment>
<dbReference type="SUPFAM" id="SSF110849">
    <property type="entry name" value="ParB/Sulfiredoxin"/>
    <property type="match status" value="1"/>
</dbReference>
<dbReference type="InterPro" id="IPR002052">
    <property type="entry name" value="DNA_methylase_N6_adenine_CS"/>
</dbReference>
<comment type="catalytic activity">
    <reaction evidence="4">
        <text>a 2'-deoxyadenosine in DNA + S-adenosyl-L-methionine = an N(6)-methyl-2'-deoxyadenosine in DNA + S-adenosyl-L-homocysteine + H(+)</text>
        <dbReference type="Rhea" id="RHEA:15197"/>
        <dbReference type="Rhea" id="RHEA-COMP:12418"/>
        <dbReference type="Rhea" id="RHEA-COMP:12419"/>
        <dbReference type="ChEBI" id="CHEBI:15378"/>
        <dbReference type="ChEBI" id="CHEBI:57856"/>
        <dbReference type="ChEBI" id="CHEBI:59789"/>
        <dbReference type="ChEBI" id="CHEBI:90615"/>
        <dbReference type="ChEBI" id="CHEBI:90616"/>
        <dbReference type="EC" id="2.1.1.72"/>
    </reaction>
</comment>
<evidence type="ECO:0000313" key="9">
    <source>
        <dbReference type="Proteomes" id="UP001055057"/>
    </source>
</evidence>
<dbReference type="InterPro" id="IPR036086">
    <property type="entry name" value="ParB/Sulfiredoxin_sf"/>
</dbReference>
<feature type="compositionally biased region" description="Basic and acidic residues" evidence="6">
    <location>
        <begin position="456"/>
        <end position="467"/>
    </location>
</feature>
<dbReference type="Gene3D" id="3.90.1530.10">
    <property type="entry name" value="Conserved hypothetical protein from pyrococcus furiosus pfu- 392566-001, ParB domain"/>
    <property type="match status" value="1"/>
</dbReference>
<keyword evidence="2" id="KW-0489">Methyltransferase</keyword>
<dbReference type="PANTHER" id="PTHR33375">
    <property type="entry name" value="CHROMOSOME-PARTITIONING PROTEIN PARB-RELATED"/>
    <property type="match status" value="1"/>
</dbReference>
<evidence type="ECO:0000256" key="2">
    <source>
        <dbReference type="ARBA" id="ARBA00022603"/>
    </source>
</evidence>
<evidence type="ECO:0000259" key="7">
    <source>
        <dbReference type="SMART" id="SM00470"/>
    </source>
</evidence>
<feature type="domain" description="ParB-like N-terminal" evidence="7">
    <location>
        <begin position="27"/>
        <end position="113"/>
    </location>
</feature>
<dbReference type="PANTHER" id="PTHR33375:SF1">
    <property type="entry name" value="CHROMOSOME-PARTITIONING PROTEIN PARB-RELATED"/>
    <property type="match status" value="1"/>
</dbReference>
<evidence type="ECO:0000256" key="1">
    <source>
        <dbReference type="ARBA" id="ARBA00006594"/>
    </source>
</evidence>
<dbReference type="InterPro" id="IPR003115">
    <property type="entry name" value="ParB_N"/>
</dbReference>
<evidence type="ECO:0000256" key="6">
    <source>
        <dbReference type="SAM" id="MobiDB-lite"/>
    </source>
</evidence>
<organism evidence="8 9">
    <name type="scientific">Methylobacterium trifolii</name>
    <dbReference type="NCBI Taxonomy" id="1003092"/>
    <lineage>
        <taxon>Bacteria</taxon>
        <taxon>Pseudomonadati</taxon>
        <taxon>Pseudomonadota</taxon>
        <taxon>Alphaproteobacteria</taxon>
        <taxon>Hyphomicrobiales</taxon>
        <taxon>Methylobacteriaceae</taxon>
        <taxon>Methylobacterium</taxon>
    </lineage>
</organism>
<dbReference type="InterPro" id="IPR015840">
    <property type="entry name" value="DNA_MeTrfase_ParB"/>
</dbReference>
<dbReference type="RefSeq" id="WP_238183687.1">
    <property type="nucleotide sequence ID" value="NZ_BPRB01000189.1"/>
</dbReference>
<evidence type="ECO:0000256" key="3">
    <source>
        <dbReference type="ARBA" id="ARBA00022679"/>
    </source>
</evidence>
<evidence type="ECO:0000313" key="8">
    <source>
        <dbReference type="EMBL" id="GJE61112.1"/>
    </source>
</evidence>
<evidence type="ECO:0000256" key="4">
    <source>
        <dbReference type="ARBA" id="ARBA00047942"/>
    </source>
</evidence>
<dbReference type="Pfam" id="PF01555">
    <property type="entry name" value="N6_N4_Mtase"/>
    <property type="match status" value="1"/>
</dbReference>
<dbReference type="Proteomes" id="UP001055057">
    <property type="component" value="Unassembled WGS sequence"/>
</dbReference>